<accession>A0AAW4X2A2</accession>
<dbReference type="CDD" id="cd01949">
    <property type="entry name" value="GGDEF"/>
    <property type="match status" value="1"/>
</dbReference>
<dbReference type="EMBL" id="JAJFAT010000023">
    <property type="protein sequence ID" value="MCC3145956.1"/>
    <property type="molecule type" value="Genomic_DNA"/>
</dbReference>
<dbReference type="Proteomes" id="UP001199296">
    <property type="component" value="Unassembled WGS sequence"/>
</dbReference>
<dbReference type="RefSeq" id="WP_229346655.1">
    <property type="nucleotide sequence ID" value="NZ_JAJFAT010000023.1"/>
</dbReference>
<name>A0AAW4X2A2_9FIRM</name>
<evidence type="ECO:0000313" key="2">
    <source>
        <dbReference type="EMBL" id="MCC3145956.1"/>
    </source>
</evidence>
<dbReference type="AlphaFoldDB" id="A0AAW4X2A2"/>
<dbReference type="GO" id="GO:0052621">
    <property type="term" value="F:diguanylate cyclase activity"/>
    <property type="evidence" value="ECO:0007669"/>
    <property type="project" value="TreeGrafter"/>
</dbReference>
<dbReference type="SMART" id="SM00267">
    <property type="entry name" value="GGDEF"/>
    <property type="match status" value="1"/>
</dbReference>
<dbReference type="PANTHER" id="PTHR45138">
    <property type="entry name" value="REGULATORY COMPONENTS OF SENSORY TRANSDUCTION SYSTEM"/>
    <property type="match status" value="1"/>
</dbReference>
<dbReference type="PROSITE" id="PS50887">
    <property type="entry name" value="GGDEF"/>
    <property type="match status" value="1"/>
</dbReference>
<dbReference type="Gene3D" id="3.30.70.270">
    <property type="match status" value="1"/>
</dbReference>
<comment type="caution">
    <text evidence="2">The sequence shown here is derived from an EMBL/GenBank/DDBJ whole genome shotgun (WGS) entry which is preliminary data.</text>
</comment>
<feature type="domain" description="GGDEF" evidence="1">
    <location>
        <begin position="367"/>
        <end position="493"/>
    </location>
</feature>
<dbReference type="PANTHER" id="PTHR45138:SF9">
    <property type="entry name" value="DIGUANYLATE CYCLASE DGCM-RELATED"/>
    <property type="match status" value="1"/>
</dbReference>
<proteinExistence type="predicted"/>
<sequence length="493" mass="57977">MDKLEIFICENLYQEYKLVLKQEKMDDVKLIKFPSLCDHKGKKSKIKEIFSKASKNQSILICSKLCDSLKLVDKENKMIELTSNFCFSHLICDEFIDHLISQKSYIISTSWLKNWKKHLEEMGFDQNTARKFFNESIKEIVLLDASIIDDAEEILKEVSSYLNIPYLIIPINLEKVRLLLKSRVFEWRLHQKENKKNKMINELKRKTADYSTVFDILAKLSSYKNKRDIIGKVKELFIMVFGAENFNFWSWYSKRLPNKLIKFKKDDAQYIINKDKSGFYIKVAWGGNFYGILDVSGFLFSEYIDRYLNLAIDIAKFSGLALHNHEQYEEILKTKEKLEHLSFHDSMTGLYNRNYLNQLFNENLENDIKIVFVFDIDKLKYVNDNFGHNEGDKLIKRFADILKKSFREDDIVARTGGDEFAVFISEGDEKTAKLIEKRIDNLIKLYNANLQETHLTLSVSIGCSVNHNNNSIEELMKKADHLMYMNKRKKDNC</sequence>
<dbReference type="InterPro" id="IPR000160">
    <property type="entry name" value="GGDEF_dom"/>
</dbReference>
<protein>
    <submittedName>
        <fullName evidence="2">GGDEF domain-containing protein</fullName>
    </submittedName>
</protein>
<dbReference type="NCBIfam" id="TIGR00254">
    <property type="entry name" value="GGDEF"/>
    <property type="match status" value="1"/>
</dbReference>
<keyword evidence="3" id="KW-1185">Reference proteome</keyword>
<organism evidence="2 3">
    <name type="scientific">Halanaerobium polyolivorans</name>
    <dbReference type="NCBI Taxonomy" id="2886943"/>
    <lineage>
        <taxon>Bacteria</taxon>
        <taxon>Bacillati</taxon>
        <taxon>Bacillota</taxon>
        <taxon>Clostridia</taxon>
        <taxon>Halanaerobiales</taxon>
        <taxon>Halanaerobiaceae</taxon>
        <taxon>Halanaerobium</taxon>
    </lineage>
</organism>
<dbReference type="InterPro" id="IPR029787">
    <property type="entry name" value="Nucleotide_cyclase"/>
</dbReference>
<dbReference type="InterPro" id="IPR050469">
    <property type="entry name" value="Diguanylate_Cyclase"/>
</dbReference>
<evidence type="ECO:0000313" key="3">
    <source>
        <dbReference type="Proteomes" id="UP001199296"/>
    </source>
</evidence>
<gene>
    <name evidence="2" type="ORF">LJ207_11585</name>
</gene>
<dbReference type="Pfam" id="PF00990">
    <property type="entry name" value="GGDEF"/>
    <property type="match status" value="1"/>
</dbReference>
<reference evidence="2 3" key="1">
    <citation type="submission" date="2021-10" db="EMBL/GenBank/DDBJ databases">
        <authorList>
            <person name="Grouzdev D.S."/>
            <person name="Pantiukh K.S."/>
            <person name="Krutkina M.S."/>
        </authorList>
    </citation>
    <scope>NUCLEOTIDE SEQUENCE [LARGE SCALE GENOMIC DNA]</scope>
    <source>
        <strain evidence="2 3">Z-7514</strain>
    </source>
</reference>
<evidence type="ECO:0000259" key="1">
    <source>
        <dbReference type="PROSITE" id="PS50887"/>
    </source>
</evidence>
<dbReference type="SUPFAM" id="SSF55073">
    <property type="entry name" value="Nucleotide cyclase"/>
    <property type="match status" value="1"/>
</dbReference>
<dbReference type="InterPro" id="IPR043128">
    <property type="entry name" value="Rev_trsase/Diguanyl_cyclase"/>
</dbReference>